<dbReference type="EMBL" id="PXXK01000594">
    <property type="protein sequence ID" value="RFN43318.1"/>
    <property type="molecule type" value="Genomic_DNA"/>
</dbReference>
<gene>
    <name evidence="3" type="ORF">FIE12Z_12446</name>
</gene>
<keyword evidence="4" id="KW-1185">Reference proteome</keyword>
<feature type="domain" description="AB hydrolase-1" evidence="2">
    <location>
        <begin position="33"/>
        <end position="172"/>
    </location>
</feature>
<dbReference type="InterPro" id="IPR029058">
    <property type="entry name" value="AB_hydrolase_fold"/>
</dbReference>
<reference evidence="3 4" key="1">
    <citation type="journal article" date="2018" name="PLoS Pathog.">
        <title>Evolution of structural diversity of trichothecenes, a family of toxins produced by plant pathogenic and entomopathogenic fungi.</title>
        <authorList>
            <person name="Proctor R.H."/>
            <person name="McCormick S.P."/>
            <person name="Kim H.S."/>
            <person name="Cardoza R.E."/>
            <person name="Stanley A.M."/>
            <person name="Lindo L."/>
            <person name="Kelly A."/>
            <person name="Brown D.W."/>
            <person name="Lee T."/>
            <person name="Vaughan M.M."/>
            <person name="Alexander N.J."/>
            <person name="Busman M."/>
            <person name="Gutierrez S."/>
        </authorList>
    </citation>
    <scope>NUCLEOTIDE SEQUENCE [LARGE SCALE GENOMIC DNA]</scope>
    <source>
        <strain evidence="3 4">NRRL 13405</strain>
    </source>
</reference>
<dbReference type="InterPro" id="IPR000073">
    <property type="entry name" value="AB_hydrolase_1"/>
</dbReference>
<dbReference type="PANTHER" id="PTHR47842">
    <property type="entry name" value="EXPRESSED PROTEIN"/>
    <property type="match status" value="1"/>
</dbReference>
<dbReference type="OrthoDB" id="3248508at2759"/>
<sequence length="509" mass="57269">MASYAGFSESSPQSFPQTSDVPGHATGKRRLLIIYIHGFCGSEDSFGQFPSHVHSFLKQALCDTHVVYSKIYPQYETRNAMDIAVEKFSRWLQPHENSQTDVILVGHSLGGILAAQAALLKKSLYSTYQSRSSLVGTISLDCPFLGLNPGIIIPGIMSLFRPNIQVKANAQDGGSDMLESRYSSSSRLLLFDPPTSDMDTCFNPPFFNDNEVWPISRPSESKVVQSVCIDGLWGWLLETIDFCLSHWAYGRCLRRPWALRLRYHELRALEGSNQFPPTYEKRVTRAGDLGRRSGIRFLNFFTASTRQQPCHRSKVSSLGHLDVDKEQFFEQAGKDHRIGRFSSEPDFDSWSTEVEGKGHCQQSATDGLCLQERTTVVTSKITDDRERLYQVANISHSFSALLSGLVEFFWRLLSLFQCGPDSRWNCAEGLRAAREGEVDRKGAVKPDEGRTFCILPPEADPSWVRISMEGMDEVGAHCNLFVDDGPHYDILVLRMGKEIIQWVHNCNSS</sequence>
<feature type="compositionally biased region" description="Polar residues" evidence="1">
    <location>
        <begin position="8"/>
        <end position="20"/>
    </location>
</feature>
<dbReference type="STRING" id="2594813.A0A395M645"/>
<name>A0A395M645_9HYPO</name>
<evidence type="ECO:0000313" key="4">
    <source>
        <dbReference type="Proteomes" id="UP000265631"/>
    </source>
</evidence>
<dbReference type="PANTHER" id="PTHR47842:SF3">
    <property type="entry name" value="DUF676 DOMAIN-CONTAINING PROTEIN"/>
    <property type="match status" value="1"/>
</dbReference>
<accession>A0A395M645</accession>
<feature type="region of interest" description="Disordered" evidence="1">
    <location>
        <begin position="1"/>
        <end position="23"/>
    </location>
</feature>
<dbReference type="AlphaFoldDB" id="A0A395M645"/>
<evidence type="ECO:0000259" key="2">
    <source>
        <dbReference type="Pfam" id="PF12697"/>
    </source>
</evidence>
<organism evidence="3 4">
    <name type="scientific">Fusarium flagelliforme</name>
    <dbReference type="NCBI Taxonomy" id="2675880"/>
    <lineage>
        <taxon>Eukaryota</taxon>
        <taxon>Fungi</taxon>
        <taxon>Dikarya</taxon>
        <taxon>Ascomycota</taxon>
        <taxon>Pezizomycotina</taxon>
        <taxon>Sordariomycetes</taxon>
        <taxon>Hypocreomycetidae</taxon>
        <taxon>Hypocreales</taxon>
        <taxon>Nectriaceae</taxon>
        <taxon>Fusarium</taxon>
        <taxon>Fusarium incarnatum-equiseti species complex</taxon>
    </lineage>
</organism>
<proteinExistence type="predicted"/>
<comment type="caution">
    <text evidence="3">The sequence shown here is derived from an EMBL/GenBank/DDBJ whole genome shotgun (WGS) entry which is preliminary data.</text>
</comment>
<dbReference type="Proteomes" id="UP000265631">
    <property type="component" value="Unassembled WGS sequence"/>
</dbReference>
<dbReference type="SUPFAM" id="SSF53474">
    <property type="entry name" value="alpha/beta-Hydrolases"/>
    <property type="match status" value="1"/>
</dbReference>
<dbReference type="Pfam" id="PF12697">
    <property type="entry name" value="Abhydrolase_6"/>
    <property type="match status" value="1"/>
</dbReference>
<evidence type="ECO:0000256" key="1">
    <source>
        <dbReference type="SAM" id="MobiDB-lite"/>
    </source>
</evidence>
<dbReference type="Gene3D" id="3.40.50.1820">
    <property type="entry name" value="alpha/beta hydrolase"/>
    <property type="match status" value="1"/>
</dbReference>
<evidence type="ECO:0000313" key="3">
    <source>
        <dbReference type="EMBL" id="RFN43318.1"/>
    </source>
</evidence>
<protein>
    <submittedName>
        <fullName evidence="3">Reticulocyte-binding protein 2 a-like protein</fullName>
    </submittedName>
</protein>